<gene>
    <name evidence="4" type="ORF">KCQ71_24990</name>
</gene>
<comment type="caution">
    <text evidence="4">The sequence shown here is derived from an EMBL/GenBank/DDBJ whole genome shotgun (WGS) entry which is preliminary data.</text>
</comment>
<dbReference type="RefSeq" id="WP_223411421.1">
    <property type="nucleotide sequence ID" value="NZ_JAGSHT010000028.1"/>
</dbReference>
<protein>
    <submittedName>
        <fullName evidence="4">ABC transporter ATP-binding protein</fullName>
    </submittedName>
</protein>
<reference evidence="4 5" key="1">
    <citation type="submission" date="2021-04" db="EMBL/GenBank/DDBJ databases">
        <title>Ruania sp. nov., isolated from sandy soil of mangrove forest.</title>
        <authorList>
            <person name="Ge X."/>
            <person name="Huang R."/>
            <person name="Liu W."/>
        </authorList>
    </citation>
    <scope>NUCLEOTIDE SEQUENCE [LARGE SCALE GENOMIC DNA]</scope>
    <source>
        <strain evidence="4 5">N2-46</strain>
    </source>
</reference>
<dbReference type="InterPro" id="IPR027417">
    <property type="entry name" value="P-loop_NTPase"/>
</dbReference>
<dbReference type="InterPro" id="IPR003439">
    <property type="entry name" value="ABC_transporter-like_ATP-bd"/>
</dbReference>
<keyword evidence="2 4" id="KW-0067">ATP-binding</keyword>
<evidence type="ECO:0000256" key="1">
    <source>
        <dbReference type="ARBA" id="ARBA00022741"/>
    </source>
</evidence>
<dbReference type="SMART" id="SM00382">
    <property type="entry name" value="AAA"/>
    <property type="match status" value="1"/>
</dbReference>
<dbReference type="EMBL" id="JAGSHT010000028">
    <property type="protein sequence ID" value="MBZ2199423.1"/>
    <property type="molecule type" value="Genomic_DNA"/>
</dbReference>
<proteinExistence type="predicted"/>
<sequence length="244" mass="25428">MVTTAGSVVQVRGLRVIRGPTTALDGVDVTVAEGLITGLLGPSGSGKTTLIRSILGVQVTAAGSVTVLGHPAGSAPLRREVGYVTQAPSVYPDLTVAENLQYFARVLGVADVRADTDRVLEVVDLGPQRRQLTATLSGGEASRVNLAAALLGRPRLVVLDEPTVGLDPVLRDSLWHTFAQIAASGTAVLVSSHVMDEAVRCDRLVLLRAGRVLAQGTPADLLTRTGTDSAEQAFLALVREGRTP</sequence>
<keyword evidence="5" id="KW-1185">Reference proteome</keyword>
<accession>A0ABS7SHM8</accession>
<evidence type="ECO:0000259" key="3">
    <source>
        <dbReference type="PROSITE" id="PS50893"/>
    </source>
</evidence>
<dbReference type="GO" id="GO:0005524">
    <property type="term" value="F:ATP binding"/>
    <property type="evidence" value="ECO:0007669"/>
    <property type="project" value="UniProtKB-KW"/>
</dbReference>
<dbReference type="Pfam" id="PF00005">
    <property type="entry name" value="ABC_tran"/>
    <property type="match status" value="1"/>
</dbReference>
<dbReference type="InterPro" id="IPR003593">
    <property type="entry name" value="AAA+_ATPase"/>
</dbReference>
<dbReference type="Proteomes" id="UP000826651">
    <property type="component" value="Unassembled WGS sequence"/>
</dbReference>
<evidence type="ECO:0000256" key="2">
    <source>
        <dbReference type="ARBA" id="ARBA00022840"/>
    </source>
</evidence>
<evidence type="ECO:0000313" key="5">
    <source>
        <dbReference type="Proteomes" id="UP000826651"/>
    </source>
</evidence>
<name>A0ABS7SHM8_9MICO</name>
<organism evidence="4 5">
    <name type="scientific">Occultella gossypii</name>
    <dbReference type="NCBI Taxonomy" id="2800820"/>
    <lineage>
        <taxon>Bacteria</taxon>
        <taxon>Bacillati</taxon>
        <taxon>Actinomycetota</taxon>
        <taxon>Actinomycetes</taxon>
        <taxon>Micrococcales</taxon>
        <taxon>Ruaniaceae</taxon>
        <taxon>Occultella</taxon>
    </lineage>
</organism>
<evidence type="ECO:0000313" key="4">
    <source>
        <dbReference type="EMBL" id="MBZ2199423.1"/>
    </source>
</evidence>
<dbReference type="InterPro" id="IPR017871">
    <property type="entry name" value="ABC_transporter-like_CS"/>
</dbReference>
<dbReference type="PANTHER" id="PTHR43038">
    <property type="entry name" value="ATP-BINDING CASSETTE, SUB-FAMILY H, MEMBER 1"/>
    <property type="match status" value="1"/>
</dbReference>
<dbReference type="PROSITE" id="PS00211">
    <property type="entry name" value="ABC_TRANSPORTER_1"/>
    <property type="match status" value="1"/>
</dbReference>
<dbReference type="SUPFAM" id="SSF52540">
    <property type="entry name" value="P-loop containing nucleoside triphosphate hydrolases"/>
    <property type="match status" value="1"/>
</dbReference>
<dbReference type="CDD" id="cd03230">
    <property type="entry name" value="ABC_DR_subfamily_A"/>
    <property type="match status" value="1"/>
</dbReference>
<feature type="domain" description="ABC transporter" evidence="3">
    <location>
        <begin position="9"/>
        <end position="234"/>
    </location>
</feature>
<dbReference type="PANTHER" id="PTHR43038:SF3">
    <property type="entry name" value="ABC TRANSPORTER G FAMILY MEMBER 20 ISOFORM X1"/>
    <property type="match status" value="1"/>
</dbReference>
<keyword evidence="1" id="KW-0547">Nucleotide-binding</keyword>
<dbReference type="PROSITE" id="PS50893">
    <property type="entry name" value="ABC_TRANSPORTER_2"/>
    <property type="match status" value="1"/>
</dbReference>
<dbReference type="Gene3D" id="3.40.50.300">
    <property type="entry name" value="P-loop containing nucleotide triphosphate hydrolases"/>
    <property type="match status" value="1"/>
</dbReference>